<reference evidence="1 2" key="1">
    <citation type="submission" date="2020-10" db="EMBL/GenBank/DDBJ databases">
        <title>Sequencing the genomes of 1000 actinobacteria strains.</title>
        <authorList>
            <person name="Klenk H.-P."/>
        </authorList>
    </citation>
    <scope>NUCLEOTIDE SEQUENCE [LARGE SCALE GENOMIC DNA]</scope>
    <source>
        <strain evidence="1 2">DSM 44653</strain>
    </source>
</reference>
<name>A0ABR9IDH7_9PSEU</name>
<organism evidence="1 2">
    <name type="scientific">Amycolatopsis lexingtonensis</name>
    <dbReference type="NCBI Taxonomy" id="218822"/>
    <lineage>
        <taxon>Bacteria</taxon>
        <taxon>Bacillati</taxon>
        <taxon>Actinomycetota</taxon>
        <taxon>Actinomycetes</taxon>
        <taxon>Pseudonocardiales</taxon>
        <taxon>Pseudonocardiaceae</taxon>
        <taxon>Amycolatopsis</taxon>
    </lineage>
</organism>
<protein>
    <submittedName>
        <fullName evidence="1">Uncharacterized protein</fullName>
    </submittedName>
</protein>
<accession>A0ABR9IDH7</accession>
<evidence type="ECO:0000313" key="2">
    <source>
        <dbReference type="Proteomes" id="UP000631670"/>
    </source>
</evidence>
<sequence length="30" mass="3355">MQTFAQHAHYCHDIISGALAHLAHLIGWLV</sequence>
<comment type="caution">
    <text evidence="1">The sequence shown here is derived from an EMBL/GenBank/DDBJ whole genome shotgun (WGS) entry which is preliminary data.</text>
</comment>
<proteinExistence type="predicted"/>
<keyword evidence="2" id="KW-1185">Reference proteome</keyword>
<evidence type="ECO:0000313" key="1">
    <source>
        <dbReference type="EMBL" id="MBE1501228.1"/>
    </source>
</evidence>
<dbReference type="Proteomes" id="UP000631670">
    <property type="component" value="Unassembled WGS sequence"/>
</dbReference>
<dbReference type="EMBL" id="JADBEG010000001">
    <property type="protein sequence ID" value="MBE1501228.1"/>
    <property type="molecule type" value="Genomic_DNA"/>
</dbReference>
<gene>
    <name evidence="1" type="ORF">H4696_008328</name>
</gene>